<keyword evidence="1" id="KW-0472">Membrane</keyword>
<dbReference type="AlphaFoldDB" id="A0A1M6VAP9"/>
<dbReference type="EMBL" id="FRAU01000006">
    <property type="protein sequence ID" value="SHK78386.1"/>
    <property type="molecule type" value="Genomic_DNA"/>
</dbReference>
<proteinExistence type="predicted"/>
<evidence type="ECO:0000256" key="1">
    <source>
        <dbReference type="SAM" id="Phobius"/>
    </source>
</evidence>
<keyword evidence="1" id="KW-0812">Transmembrane</keyword>
<evidence type="ECO:0000313" key="3">
    <source>
        <dbReference type="EMBL" id="SHK78386.1"/>
    </source>
</evidence>
<accession>A0A1M6VAP9</accession>
<sequence>MSFVFRPRINRGLAVLLVLCMLSPLGVGGWLLSRGKVEAGLILLLVGSLDLFLMRVLIWPLRYEANPEALIVHAGLIHFRIPYARIQRITRHHPWRHFSLRAIGFSLSLRHALRIEYGWAHRPNWLIIAPEDPEAFLEVVARYAPMLQRTGPCELTRKKENGHEAASILRAR</sequence>
<feature type="transmembrane region" description="Helical" evidence="1">
    <location>
        <begin position="12"/>
        <end position="33"/>
    </location>
</feature>
<feature type="transmembrane region" description="Helical" evidence="1">
    <location>
        <begin position="39"/>
        <end position="58"/>
    </location>
</feature>
<dbReference type="Pfam" id="PF06713">
    <property type="entry name" value="bPH_4"/>
    <property type="match status" value="1"/>
</dbReference>
<dbReference type="Proteomes" id="UP000185812">
    <property type="component" value="Unassembled WGS sequence"/>
</dbReference>
<gene>
    <name evidence="3" type="ORF">SAMN04488087_1962</name>
</gene>
<keyword evidence="4" id="KW-1185">Reference proteome</keyword>
<dbReference type="GO" id="GO:0030153">
    <property type="term" value="P:bacteriocin immunity"/>
    <property type="evidence" value="ECO:0007669"/>
    <property type="project" value="InterPro"/>
</dbReference>
<dbReference type="OrthoDB" id="6658731at2"/>
<evidence type="ECO:0000259" key="2">
    <source>
        <dbReference type="Pfam" id="PF06713"/>
    </source>
</evidence>
<name>A0A1M6VAP9_9BACT</name>
<evidence type="ECO:0000313" key="4">
    <source>
        <dbReference type="Proteomes" id="UP000185812"/>
    </source>
</evidence>
<dbReference type="InterPro" id="IPR009589">
    <property type="entry name" value="PH_YyaB-like"/>
</dbReference>
<dbReference type="STRING" id="633813.SAMN04488087_1962"/>
<reference evidence="4" key="1">
    <citation type="submission" date="2016-11" db="EMBL/GenBank/DDBJ databases">
        <authorList>
            <person name="Varghese N."/>
            <person name="Submissions S."/>
        </authorList>
    </citation>
    <scope>NUCLEOTIDE SEQUENCE [LARGE SCALE GENOMIC DNA]</scope>
    <source>
        <strain evidence="4">DSM 22212</strain>
    </source>
</reference>
<organism evidence="3 4">
    <name type="scientific">Rhodothermus profundi</name>
    <dbReference type="NCBI Taxonomy" id="633813"/>
    <lineage>
        <taxon>Bacteria</taxon>
        <taxon>Pseudomonadati</taxon>
        <taxon>Rhodothermota</taxon>
        <taxon>Rhodothermia</taxon>
        <taxon>Rhodothermales</taxon>
        <taxon>Rhodothermaceae</taxon>
        <taxon>Rhodothermus</taxon>
    </lineage>
</organism>
<keyword evidence="1" id="KW-1133">Transmembrane helix</keyword>
<protein>
    <submittedName>
        <fullName evidence="3">PH domain-containing protein</fullName>
    </submittedName>
</protein>
<feature type="domain" description="Uncharacterized protein YyaB-like PH" evidence="2">
    <location>
        <begin position="62"/>
        <end position="138"/>
    </location>
</feature>